<dbReference type="InterPro" id="IPR036944">
    <property type="entry name" value="PPIase_FKBP_N_sf"/>
</dbReference>
<sequence length="62" mass="6508">MRKAPRAAGGIFILTAGLLLLGGCKQSGQKSGSPAELKTEVDKISYSIGTQFGQQLKQSEVI</sequence>
<dbReference type="PROSITE" id="PS51257">
    <property type="entry name" value="PROKAR_LIPOPROTEIN"/>
    <property type="match status" value="1"/>
</dbReference>
<protein>
    <submittedName>
        <fullName evidence="1">Uncharacterized protein</fullName>
    </submittedName>
</protein>
<proteinExistence type="predicted"/>
<organism evidence="1">
    <name type="scientific">marine sediment metagenome</name>
    <dbReference type="NCBI Taxonomy" id="412755"/>
    <lineage>
        <taxon>unclassified sequences</taxon>
        <taxon>metagenomes</taxon>
        <taxon>ecological metagenomes</taxon>
    </lineage>
</organism>
<dbReference type="Gene3D" id="1.10.287.460">
    <property type="entry name" value="Peptidyl-prolyl cis-trans isomerase, FKBP-type, N-terminal domain"/>
    <property type="match status" value="1"/>
</dbReference>
<feature type="non-terminal residue" evidence="1">
    <location>
        <position position="62"/>
    </location>
</feature>
<evidence type="ECO:0000313" key="1">
    <source>
        <dbReference type="EMBL" id="GAG50398.1"/>
    </source>
</evidence>
<reference evidence="1" key="1">
    <citation type="journal article" date="2014" name="Front. Microbiol.">
        <title>High frequency of phylogenetically diverse reductive dehalogenase-homologous genes in deep subseafloor sedimentary metagenomes.</title>
        <authorList>
            <person name="Kawai M."/>
            <person name="Futagami T."/>
            <person name="Toyoda A."/>
            <person name="Takaki Y."/>
            <person name="Nishi S."/>
            <person name="Hori S."/>
            <person name="Arai W."/>
            <person name="Tsubouchi T."/>
            <person name="Morono Y."/>
            <person name="Uchiyama I."/>
            <person name="Ito T."/>
            <person name="Fujiyama A."/>
            <person name="Inagaki F."/>
            <person name="Takami H."/>
        </authorList>
    </citation>
    <scope>NUCLEOTIDE SEQUENCE</scope>
    <source>
        <strain evidence="1">Expedition CK06-06</strain>
    </source>
</reference>
<gene>
    <name evidence="1" type="ORF">S01H1_77345</name>
</gene>
<accession>X0YPN0</accession>
<dbReference type="GO" id="GO:0006457">
    <property type="term" value="P:protein folding"/>
    <property type="evidence" value="ECO:0007669"/>
    <property type="project" value="InterPro"/>
</dbReference>
<dbReference type="EMBL" id="BARS01051975">
    <property type="protein sequence ID" value="GAG50398.1"/>
    <property type="molecule type" value="Genomic_DNA"/>
</dbReference>
<comment type="caution">
    <text evidence="1">The sequence shown here is derived from an EMBL/GenBank/DDBJ whole genome shotgun (WGS) entry which is preliminary data.</text>
</comment>
<name>X0YPN0_9ZZZZ</name>
<dbReference type="AlphaFoldDB" id="X0YPN0"/>